<evidence type="ECO:0000313" key="3">
    <source>
        <dbReference type="Proteomes" id="UP000091956"/>
    </source>
</evidence>
<keyword evidence="1" id="KW-1133">Transmembrane helix</keyword>
<reference evidence="3" key="2">
    <citation type="journal article" date="2018" name="Nat. Commun.">
        <title>Extreme sensitivity to ultraviolet light in the fungal pathogen causing white-nose syndrome of bats.</title>
        <authorList>
            <person name="Palmer J.M."/>
            <person name="Drees K.P."/>
            <person name="Foster J.T."/>
            <person name="Lindner D.L."/>
        </authorList>
    </citation>
    <scope>NUCLEOTIDE SEQUENCE [LARGE SCALE GENOMIC DNA]</scope>
    <source>
        <strain evidence="3">UAMH 10579</strain>
    </source>
</reference>
<gene>
    <name evidence="2" type="ORF">VE01_02059</name>
</gene>
<feature type="transmembrane region" description="Helical" evidence="1">
    <location>
        <begin position="136"/>
        <end position="158"/>
    </location>
</feature>
<proteinExistence type="predicted"/>
<evidence type="ECO:0000313" key="2">
    <source>
        <dbReference type="EMBL" id="OBT99770.1"/>
    </source>
</evidence>
<sequence length="311" mass="34311">MSCFTRSAMLRFQSLRAPLSRVGLNSFHATPLHTLPQRLPLTRTFTSTIRLAAKKAFSKPLPPKQAVKPPSAIPATQTYQSYTAKLASRPTPTPLYIAPSHTFYILAAYTGATFCIAYAGFSYYANVYAPPNGLSAWVPIAFAGICFLMAGMGGWLLFAPTSLIRSITAYPVKSLVANGQPTLRVDIELRKVLPIPFLAPRVISTSPTDLQLNHSIYVPPARPATASERFEVARLEAEAREAERKKSIMLAPFRHASQAFFGMFVAIKRTWTRDGFLDLKAGKRRYKLDITGGWALDEGRALDRICKVTPS</sequence>
<dbReference type="AlphaFoldDB" id="A0A1B8GVE9"/>
<feature type="transmembrane region" description="Helical" evidence="1">
    <location>
        <begin position="103"/>
        <end position="124"/>
    </location>
</feature>
<evidence type="ECO:0000256" key="1">
    <source>
        <dbReference type="SAM" id="Phobius"/>
    </source>
</evidence>
<dbReference type="GeneID" id="28835445"/>
<keyword evidence="3" id="KW-1185">Reference proteome</keyword>
<name>A0A1B8GVE9_9PEZI</name>
<reference evidence="2 3" key="1">
    <citation type="submission" date="2016-03" db="EMBL/GenBank/DDBJ databases">
        <title>Comparative genomics of Pseudogymnoascus destructans, the fungus causing white-nose syndrome of bats.</title>
        <authorList>
            <person name="Palmer J.M."/>
            <person name="Drees K.P."/>
            <person name="Foster J.T."/>
            <person name="Lindner D.L."/>
        </authorList>
    </citation>
    <scope>NUCLEOTIDE SEQUENCE [LARGE SCALE GENOMIC DNA]</scope>
    <source>
        <strain evidence="2 3">UAMH 10579</strain>
    </source>
</reference>
<dbReference type="EMBL" id="KV460211">
    <property type="protein sequence ID" value="OBT99770.1"/>
    <property type="molecule type" value="Genomic_DNA"/>
</dbReference>
<dbReference type="STRING" id="342668.A0A1B8GVE9"/>
<protein>
    <submittedName>
        <fullName evidence="2">Uncharacterized protein</fullName>
    </submittedName>
</protein>
<keyword evidence="1" id="KW-0472">Membrane</keyword>
<keyword evidence="1" id="KW-0812">Transmembrane</keyword>
<organism evidence="2 3">
    <name type="scientific">Pseudogymnoascus verrucosus</name>
    <dbReference type="NCBI Taxonomy" id="342668"/>
    <lineage>
        <taxon>Eukaryota</taxon>
        <taxon>Fungi</taxon>
        <taxon>Dikarya</taxon>
        <taxon>Ascomycota</taxon>
        <taxon>Pezizomycotina</taxon>
        <taxon>Leotiomycetes</taxon>
        <taxon>Thelebolales</taxon>
        <taxon>Thelebolaceae</taxon>
        <taxon>Pseudogymnoascus</taxon>
    </lineage>
</organism>
<dbReference type="Proteomes" id="UP000091956">
    <property type="component" value="Unassembled WGS sequence"/>
</dbReference>
<dbReference type="RefSeq" id="XP_018133503.1">
    <property type="nucleotide sequence ID" value="XM_018271571.2"/>
</dbReference>
<dbReference type="OrthoDB" id="4140442at2759"/>
<accession>A0A1B8GVE9</accession>